<evidence type="ECO:0000313" key="1">
    <source>
        <dbReference type="EMBL" id="TKG67025.1"/>
    </source>
</evidence>
<gene>
    <name evidence="1" type="ORF">FCN18_24270</name>
</gene>
<dbReference type="RefSeq" id="WP_137096157.1">
    <property type="nucleotide sequence ID" value="NZ_SWMS01000014.1"/>
</dbReference>
<organism evidence="1 2">
    <name type="scientific">Prauserella endophytica</name>
    <dbReference type="NCBI Taxonomy" id="1592324"/>
    <lineage>
        <taxon>Bacteria</taxon>
        <taxon>Bacillati</taxon>
        <taxon>Actinomycetota</taxon>
        <taxon>Actinomycetes</taxon>
        <taxon>Pseudonocardiales</taxon>
        <taxon>Pseudonocardiaceae</taxon>
        <taxon>Prauserella</taxon>
        <taxon>Prauserella coralliicola group</taxon>
    </lineage>
</organism>
<protein>
    <recommendedName>
        <fullName evidence="3">Secreted protein</fullName>
    </recommendedName>
</protein>
<name>A0ABY2S059_9PSEU</name>
<reference evidence="1 2" key="1">
    <citation type="journal article" date="2015" name="Antonie Van Leeuwenhoek">
        <title>Prauserella endophytica sp. nov., an endophytic actinobacterium isolated from Tamarix taklamakanensis.</title>
        <authorList>
            <person name="Liu J.M."/>
            <person name="Habden X."/>
            <person name="Guo L."/>
            <person name="Tuo L."/>
            <person name="Jiang Z.K."/>
            <person name="Liu S.W."/>
            <person name="Liu X.F."/>
            <person name="Chen L."/>
            <person name="Li R.F."/>
            <person name="Zhang Y.Q."/>
            <person name="Sun C.H."/>
        </authorList>
    </citation>
    <scope>NUCLEOTIDE SEQUENCE [LARGE SCALE GENOMIC DNA]</scope>
    <source>
        <strain evidence="1 2">CGMCC 4.7182</strain>
    </source>
</reference>
<keyword evidence="2" id="KW-1185">Reference proteome</keyword>
<comment type="caution">
    <text evidence="1">The sequence shown here is derived from an EMBL/GenBank/DDBJ whole genome shotgun (WGS) entry which is preliminary data.</text>
</comment>
<dbReference type="EMBL" id="SWMS01000014">
    <property type="protein sequence ID" value="TKG67025.1"/>
    <property type="molecule type" value="Genomic_DNA"/>
</dbReference>
<proteinExistence type="predicted"/>
<sequence>MNVPVLVALGLIAVVGLGALAIKSQRLAEQVDDSHVGFDDLREVMTSDDEDVIRKQWASNRWSAEAERYVRQNPRHREAS</sequence>
<evidence type="ECO:0008006" key="3">
    <source>
        <dbReference type="Google" id="ProtNLM"/>
    </source>
</evidence>
<accession>A0ABY2S059</accession>
<evidence type="ECO:0000313" key="2">
    <source>
        <dbReference type="Proteomes" id="UP000309992"/>
    </source>
</evidence>
<dbReference type="Proteomes" id="UP000309992">
    <property type="component" value="Unassembled WGS sequence"/>
</dbReference>